<protein>
    <submittedName>
        <fullName evidence="2">Uncharacterized protein</fullName>
    </submittedName>
</protein>
<accession>A0A915L7A4</accession>
<dbReference type="WBParaSite" id="nRc.2.0.1.t46358-RA">
    <property type="protein sequence ID" value="nRc.2.0.1.t46358-RA"/>
    <property type="gene ID" value="nRc.2.0.1.g46358"/>
</dbReference>
<evidence type="ECO:0000313" key="1">
    <source>
        <dbReference type="Proteomes" id="UP000887565"/>
    </source>
</evidence>
<dbReference type="AlphaFoldDB" id="A0A915L7A4"/>
<reference evidence="2" key="1">
    <citation type="submission" date="2022-11" db="UniProtKB">
        <authorList>
            <consortium name="WormBaseParasite"/>
        </authorList>
    </citation>
    <scope>IDENTIFICATION</scope>
</reference>
<keyword evidence="1" id="KW-1185">Reference proteome</keyword>
<sequence>MVVFRIIQWTDAKVNWGPESALLIASESLAVQQNCLCYILHGATPSLIALLTRTVVCDYSEYSLKTITQTGSTSTADDSKSACCNAAGGSYVL</sequence>
<organism evidence="1 2">
    <name type="scientific">Romanomermis culicivorax</name>
    <name type="common">Nematode worm</name>
    <dbReference type="NCBI Taxonomy" id="13658"/>
    <lineage>
        <taxon>Eukaryota</taxon>
        <taxon>Metazoa</taxon>
        <taxon>Ecdysozoa</taxon>
        <taxon>Nematoda</taxon>
        <taxon>Enoplea</taxon>
        <taxon>Dorylaimia</taxon>
        <taxon>Mermithida</taxon>
        <taxon>Mermithoidea</taxon>
        <taxon>Mermithidae</taxon>
        <taxon>Romanomermis</taxon>
    </lineage>
</organism>
<dbReference type="Proteomes" id="UP000887565">
    <property type="component" value="Unplaced"/>
</dbReference>
<evidence type="ECO:0000313" key="2">
    <source>
        <dbReference type="WBParaSite" id="nRc.2.0.1.t46358-RA"/>
    </source>
</evidence>
<proteinExistence type="predicted"/>
<name>A0A915L7A4_ROMCU</name>